<evidence type="ECO:0000313" key="6">
    <source>
        <dbReference type="EMBL" id="PYY26161.1"/>
    </source>
</evidence>
<keyword evidence="6" id="KW-0456">Lyase</keyword>
<evidence type="ECO:0000256" key="1">
    <source>
        <dbReference type="ARBA" id="ARBA00001933"/>
    </source>
</evidence>
<dbReference type="InterPro" id="IPR015424">
    <property type="entry name" value="PyrdxlP-dep_Trfase"/>
</dbReference>
<dbReference type="AlphaFoldDB" id="A0A2W0CR28"/>
<evidence type="ECO:0000259" key="5">
    <source>
        <dbReference type="Pfam" id="PF01212"/>
    </source>
</evidence>
<dbReference type="GO" id="GO:0006545">
    <property type="term" value="P:glycine biosynthetic process"/>
    <property type="evidence" value="ECO:0007669"/>
    <property type="project" value="TreeGrafter"/>
</dbReference>
<keyword evidence="3" id="KW-0663">Pyridoxal phosphate</keyword>
<dbReference type="PANTHER" id="PTHR48097:SF9">
    <property type="entry name" value="L-THREONINE ALDOLASE"/>
    <property type="match status" value="1"/>
</dbReference>
<comment type="similarity">
    <text evidence="2">Belongs to the threonine aldolase family.</text>
</comment>
<evidence type="ECO:0000256" key="4">
    <source>
        <dbReference type="SAM" id="MobiDB-lite"/>
    </source>
</evidence>
<organism evidence="6 7">
    <name type="scientific">Paenibacillus illinoisensis</name>
    <dbReference type="NCBI Taxonomy" id="59845"/>
    <lineage>
        <taxon>Bacteria</taxon>
        <taxon>Bacillati</taxon>
        <taxon>Bacillota</taxon>
        <taxon>Bacilli</taxon>
        <taxon>Bacillales</taxon>
        <taxon>Paenibacillaceae</taxon>
        <taxon>Paenibacillus</taxon>
    </lineage>
</organism>
<name>A0A2W0CR28_9BACL</name>
<gene>
    <name evidence="6" type="ORF">PIL02S_05546</name>
</gene>
<comment type="caution">
    <text evidence="6">The sequence shown here is derived from an EMBL/GenBank/DDBJ whole genome shotgun (WGS) entry which is preliminary data.</text>
</comment>
<comment type="cofactor">
    <cofactor evidence="1">
        <name>pyridoxal 5'-phosphate</name>
        <dbReference type="ChEBI" id="CHEBI:597326"/>
    </cofactor>
</comment>
<dbReference type="PANTHER" id="PTHR48097">
    <property type="entry name" value="L-THREONINE ALDOLASE-RELATED"/>
    <property type="match status" value="1"/>
</dbReference>
<dbReference type="GO" id="GO:0008732">
    <property type="term" value="F:L-allo-threonine aldolase activity"/>
    <property type="evidence" value="ECO:0007669"/>
    <property type="project" value="TreeGrafter"/>
</dbReference>
<dbReference type="GO" id="GO:0005829">
    <property type="term" value="C:cytosol"/>
    <property type="evidence" value="ECO:0007669"/>
    <property type="project" value="TreeGrafter"/>
</dbReference>
<feature type="region of interest" description="Disordered" evidence="4">
    <location>
        <begin position="1"/>
        <end position="26"/>
    </location>
</feature>
<proteinExistence type="inferred from homology"/>
<evidence type="ECO:0000256" key="3">
    <source>
        <dbReference type="ARBA" id="ARBA00022898"/>
    </source>
</evidence>
<evidence type="ECO:0000256" key="2">
    <source>
        <dbReference type="ARBA" id="ARBA00006966"/>
    </source>
</evidence>
<dbReference type="InterPro" id="IPR001597">
    <property type="entry name" value="ArAA_b-elim_lyase/Thr_aldolase"/>
</dbReference>
<dbReference type="InterPro" id="IPR015422">
    <property type="entry name" value="PyrdxlP-dep_Trfase_small"/>
</dbReference>
<dbReference type="Pfam" id="PF01212">
    <property type="entry name" value="Beta_elim_lyase"/>
    <property type="match status" value="1"/>
</dbReference>
<accession>A0A2W0CR28</accession>
<dbReference type="SUPFAM" id="SSF53383">
    <property type="entry name" value="PLP-dependent transferases"/>
    <property type="match status" value="1"/>
</dbReference>
<reference evidence="6 7" key="1">
    <citation type="submission" date="2018-01" db="EMBL/GenBank/DDBJ databases">
        <title>Genome sequence of the PGP bacterium Paenibacillus illinoisensis E3.</title>
        <authorList>
            <person name="Rolli E."/>
            <person name="Marasco R."/>
            <person name="Bessem C."/>
            <person name="Michoud G."/>
            <person name="Gaiarsa S."/>
            <person name="Borin S."/>
            <person name="Daffonchio D."/>
        </authorList>
    </citation>
    <scope>NUCLEOTIDE SEQUENCE [LARGE SCALE GENOMIC DNA]</scope>
    <source>
        <strain evidence="6 7">E3</strain>
    </source>
</reference>
<dbReference type="OrthoDB" id="9774495at2"/>
<dbReference type="Proteomes" id="UP000247459">
    <property type="component" value="Unassembled WGS sequence"/>
</dbReference>
<sequence>MGQHTGNETKGDIEETSAEETAGYGLSDTPESLMEAFMEAEYIVGGHGSRKIKVLQEAFQHIDGEMYSDHYGSGETIEHFQQQMAEVLGKEAAIFFPSGTMSQQIALRIYCDHKGLKRVAYHPLCHIEIHEENALKELHQIEAVLLGDKDRLIRLEDVQAIEGDIACLLLELPQREIGGQLPAYEELEAISAYCRERGIRLHLDGARLFEITPYYQKSAAEICSLFDSVYVSFYKGIGGIAGAILAGDTDMIKESRVWKRRFGGDLIGLYPYILSAQYYYDQRINKMGIYYEQAKQLASLLNQCHGVRTLPEVPVSNMFHVYIERTPAEAEPILSRMTEQFGIGLTSYLNENSETGHCSFELSLGDRYETIPEDRLQSALMWLDEQLRSHGPKG</sequence>
<dbReference type="Gene3D" id="3.40.640.10">
    <property type="entry name" value="Type I PLP-dependent aspartate aminotransferase-like (Major domain)"/>
    <property type="match status" value="1"/>
</dbReference>
<protein>
    <recommendedName>
        <fullName evidence="5">Aromatic amino acid beta-eliminating lyase/threonine aldolase domain-containing protein</fullName>
    </recommendedName>
</protein>
<dbReference type="Gene3D" id="3.90.1150.10">
    <property type="entry name" value="Aspartate Aminotransferase, domain 1"/>
    <property type="match status" value="1"/>
</dbReference>
<dbReference type="EMBL" id="PRLG01000029">
    <property type="protein sequence ID" value="PYY26161.1"/>
    <property type="molecule type" value="Genomic_DNA"/>
</dbReference>
<dbReference type="InterPro" id="IPR015421">
    <property type="entry name" value="PyrdxlP-dep_Trfase_major"/>
</dbReference>
<feature type="domain" description="Aromatic amino acid beta-eliminating lyase/threonine aldolase" evidence="5">
    <location>
        <begin position="69"/>
        <end position="319"/>
    </location>
</feature>
<dbReference type="GO" id="GO:0006567">
    <property type="term" value="P:L-threonine catabolic process"/>
    <property type="evidence" value="ECO:0007669"/>
    <property type="project" value="TreeGrafter"/>
</dbReference>
<evidence type="ECO:0000313" key="7">
    <source>
        <dbReference type="Proteomes" id="UP000247459"/>
    </source>
</evidence>